<feature type="region of interest" description="Disordered" evidence="4">
    <location>
        <begin position="721"/>
        <end position="788"/>
    </location>
</feature>
<dbReference type="PANTHER" id="PTHR37984">
    <property type="entry name" value="PROTEIN CBG26694"/>
    <property type="match status" value="1"/>
</dbReference>
<dbReference type="InterPro" id="IPR043128">
    <property type="entry name" value="Rev_trsase/Diguanyl_cyclase"/>
</dbReference>
<keyword evidence="8" id="KW-1185">Reference proteome</keyword>
<evidence type="ECO:0000259" key="6">
    <source>
        <dbReference type="Pfam" id="PF17919"/>
    </source>
</evidence>
<feature type="compositionally biased region" description="Polar residues" evidence="4">
    <location>
        <begin position="753"/>
        <end position="786"/>
    </location>
</feature>
<dbReference type="FunFam" id="3.10.20.370:FF:000001">
    <property type="entry name" value="Retrovirus-related Pol polyprotein from transposon 17.6-like protein"/>
    <property type="match status" value="1"/>
</dbReference>
<evidence type="ECO:0000256" key="4">
    <source>
        <dbReference type="SAM" id="MobiDB-lite"/>
    </source>
</evidence>
<evidence type="ECO:0000256" key="1">
    <source>
        <dbReference type="ARBA" id="ARBA00010879"/>
    </source>
</evidence>
<evidence type="ECO:0000313" key="7">
    <source>
        <dbReference type="EMBL" id="KAI7799059.1"/>
    </source>
</evidence>
<dbReference type="InterPro" id="IPR050951">
    <property type="entry name" value="Retrovirus_Pol_polyprotein"/>
</dbReference>
<dbReference type="GO" id="GO:0004523">
    <property type="term" value="F:RNA-DNA hybrid ribonuclease activity"/>
    <property type="evidence" value="ECO:0007669"/>
    <property type="project" value="UniProtKB-EC"/>
</dbReference>
<proteinExistence type="inferred from homology"/>
<evidence type="ECO:0000256" key="2">
    <source>
        <dbReference type="ARBA" id="ARBA00012180"/>
    </source>
</evidence>
<dbReference type="Pfam" id="PF00078">
    <property type="entry name" value="RVT_1"/>
    <property type="match status" value="1"/>
</dbReference>
<dbReference type="AlphaFoldDB" id="A0A9W7TNA8"/>
<feature type="compositionally biased region" description="Polar residues" evidence="4">
    <location>
        <begin position="724"/>
        <end position="735"/>
    </location>
</feature>
<protein>
    <recommendedName>
        <fullName evidence="2">ribonuclease H</fullName>
        <ecNumber evidence="2">3.1.26.4</ecNumber>
    </recommendedName>
</protein>
<gene>
    <name evidence="7" type="ORF">IRJ41_016640</name>
</gene>
<feature type="non-terminal residue" evidence="7">
    <location>
        <position position="829"/>
    </location>
</feature>
<dbReference type="PANTHER" id="PTHR37984:SF5">
    <property type="entry name" value="PROTEIN NYNRIN-LIKE"/>
    <property type="match status" value="1"/>
</dbReference>
<dbReference type="Pfam" id="PF17919">
    <property type="entry name" value="RT_RNaseH_2"/>
    <property type="match status" value="1"/>
</dbReference>
<dbReference type="Proteomes" id="UP001059041">
    <property type="component" value="Linkage Group LG16"/>
</dbReference>
<name>A0A9W7TNA8_TRIRA</name>
<evidence type="ECO:0000259" key="5">
    <source>
        <dbReference type="Pfam" id="PF00078"/>
    </source>
</evidence>
<comment type="caution">
    <text evidence="7">The sequence shown here is derived from an EMBL/GenBank/DDBJ whole genome shotgun (WGS) entry which is preliminary data.</text>
</comment>
<dbReference type="InterPro" id="IPR043502">
    <property type="entry name" value="DNA/RNA_pol_sf"/>
</dbReference>
<dbReference type="CDD" id="cd09274">
    <property type="entry name" value="RNase_HI_RT_Ty3"/>
    <property type="match status" value="1"/>
</dbReference>
<comment type="similarity">
    <text evidence="1">Belongs to the beta type-B retroviral polymerase family. HERV class-II K(HML-2) pol subfamily.</text>
</comment>
<dbReference type="Gene3D" id="3.30.70.270">
    <property type="match status" value="2"/>
</dbReference>
<evidence type="ECO:0000313" key="8">
    <source>
        <dbReference type="Proteomes" id="UP001059041"/>
    </source>
</evidence>
<accession>A0A9W7TNA8</accession>
<feature type="domain" description="Reverse transcriptase" evidence="5">
    <location>
        <begin position="377"/>
        <end position="430"/>
    </location>
</feature>
<dbReference type="Gene3D" id="3.10.20.370">
    <property type="match status" value="1"/>
</dbReference>
<dbReference type="EC" id="3.1.26.4" evidence="2"/>
<dbReference type="SUPFAM" id="SSF56672">
    <property type="entry name" value="DNA/RNA polymerases"/>
    <property type="match status" value="1"/>
</dbReference>
<dbReference type="InterPro" id="IPR000477">
    <property type="entry name" value="RT_dom"/>
</dbReference>
<dbReference type="EMBL" id="JAFHDT010000016">
    <property type="protein sequence ID" value="KAI7799059.1"/>
    <property type="molecule type" value="Genomic_DNA"/>
</dbReference>
<reference evidence="7" key="1">
    <citation type="submission" date="2021-02" db="EMBL/GenBank/DDBJ databases">
        <title>Comparative genomics reveals that relaxation of natural selection precedes convergent phenotypic evolution of cavefish.</title>
        <authorList>
            <person name="Peng Z."/>
        </authorList>
    </citation>
    <scope>NUCLEOTIDE SEQUENCE</scope>
    <source>
        <tissue evidence="7">Muscle</tissue>
    </source>
</reference>
<organism evidence="7 8">
    <name type="scientific">Triplophysa rosa</name>
    <name type="common">Cave loach</name>
    <dbReference type="NCBI Taxonomy" id="992332"/>
    <lineage>
        <taxon>Eukaryota</taxon>
        <taxon>Metazoa</taxon>
        <taxon>Chordata</taxon>
        <taxon>Craniata</taxon>
        <taxon>Vertebrata</taxon>
        <taxon>Euteleostomi</taxon>
        <taxon>Actinopterygii</taxon>
        <taxon>Neopterygii</taxon>
        <taxon>Teleostei</taxon>
        <taxon>Ostariophysi</taxon>
        <taxon>Cypriniformes</taxon>
        <taxon>Nemacheilidae</taxon>
        <taxon>Triplophysa</taxon>
    </lineage>
</organism>
<sequence length="829" mass="93451">QTLEVFDKLFYAPVCIDDKFQMMGMLDSGSMACTFNALPMPTPLPQEIMLIGCGGKATKPKCMYEVELKVYGERCLVHVLVVLGQRDDLIIGTNVIKFLMHRMKISDDYWRILSNSVSEPCSPCEQFLDVMANTCRWRGGDPPDRVGTVKLQRSVTLMARQEHLVWGRLPSNAVMSLGSTVIVEATSSRSMPRDILIGRVVTPLWGDWWVPLKVTNLSDKPVTLKRNRKLADVFPGLAVEDFDLLQGFSHASSVADLKQRLNAVGLDDINIDSCSVKDTVKEKLVQLLENYNDVFSKHALDCGEARGFVHRIRLIDERLFRLPYRRIPPAHYQKLRQVLSEMKEQGIIRKSVSEYASPLVLVWKKDGGLRIYLNFSSLLCYLDDLLVFAPEENVALERLEVVFQRLRDRNLKLSPKKYHLMRASIKFLDHIIDGNGVSVDPSKVEAIARLSKSDLMEEDGCTPSVRRIKSVLGMILYYQHFIPNCSSMAKPLFSLTAGQKRRAKVKTEARAGTYRKLKPTDWTSKCDDALYSLKESLLHCVVLAHPDFSLPLILSIDASLDGLGAVLSQIPGGEEKARPVAFTSKSLSNSQKRNPAHKLKFLALKWGVCEKFSHWLKGHTFTIWTDNNPLTYILTKAKLDVCEQRWVYVKTLMSYLHEAAQKTECFLQIRGKKKLADKWDPTVYTVEDRNLQTNIYKLIDEGGKSKTEGQEFAEDFLESDHSVCSRSDSNQNPSENEAVGGSDQVSDIEIEASSGNSDPQIGTVNDSHANRMPDTQSQIPTDTQGVRTRAGRIVKRVSRLIESMAQRPFYAQRVGSSVSRRSGSFLSLF</sequence>
<evidence type="ECO:0000256" key="3">
    <source>
        <dbReference type="ARBA" id="ARBA00023268"/>
    </source>
</evidence>
<keyword evidence="3" id="KW-0511">Multifunctional enzyme</keyword>
<feature type="domain" description="Reverse transcriptase/retrotransposon-derived protein RNase H-like" evidence="6">
    <location>
        <begin position="522"/>
        <end position="623"/>
    </location>
</feature>
<dbReference type="InterPro" id="IPR041577">
    <property type="entry name" value="RT_RNaseH_2"/>
</dbReference>